<keyword evidence="1" id="KW-1133">Transmembrane helix</keyword>
<gene>
    <name evidence="2" type="ORF">EV189_0755</name>
</gene>
<feature type="transmembrane region" description="Helical" evidence="1">
    <location>
        <begin position="74"/>
        <end position="92"/>
    </location>
</feature>
<evidence type="ECO:0000313" key="3">
    <source>
        <dbReference type="Proteomes" id="UP000293638"/>
    </source>
</evidence>
<dbReference type="RefSeq" id="WP_130491575.1">
    <property type="nucleotide sequence ID" value="NZ_SGXD01000001.1"/>
</dbReference>
<name>A0A4Q7NW45_9ACTN</name>
<reference evidence="2 3" key="1">
    <citation type="submission" date="2019-02" db="EMBL/GenBank/DDBJ databases">
        <title>Genomic Encyclopedia of Type Strains, Phase IV (KMG-IV): sequencing the most valuable type-strain genomes for metagenomic binning, comparative biology and taxonomic classification.</title>
        <authorList>
            <person name="Goeker M."/>
        </authorList>
    </citation>
    <scope>NUCLEOTIDE SEQUENCE [LARGE SCALE GENOMIC DNA]</scope>
    <source>
        <strain evidence="2 3">DSM 45622</strain>
    </source>
</reference>
<evidence type="ECO:0000313" key="2">
    <source>
        <dbReference type="EMBL" id="RZS91513.1"/>
    </source>
</evidence>
<evidence type="ECO:0000256" key="1">
    <source>
        <dbReference type="SAM" id="Phobius"/>
    </source>
</evidence>
<feature type="transmembrane region" description="Helical" evidence="1">
    <location>
        <begin position="99"/>
        <end position="116"/>
    </location>
</feature>
<keyword evidence="1" id="KW-0812">Transmembrane</keyword>
<feature type="transmembrane region" description="Helical" evidence="1">
    <location>
        <begin position="176"/>
        <end position="199"/>
    </location>
</feature>
<protein>
    <recommendedName>
        <fullName evidence="4">DUF2029 domain-containing protein</fullName>
    </recommendedName>
</protein>
<organism evidence="2 3">
    <name type="scientific">Motilibacter rhizosphaerae</name>
    <dbReference type="NCBI Taxonomy" id="598652"/>
    <lineage>
        <taxon>Bacteria</taxon>
        <taxon>Bacillati</taxon>
        <taxon>Actinomycetota</taxon>
        <taxon>Actinomycetes</taxon>
        <taxon>Motilibacterales</taxon>
        <taxon>Motilibacteraceae</taxon>
        <taxon>Motilibacter</taxon>
    </lineage>
</organism>
<sequence length="341" mass="36147">MTRVGWSWRLLALLTALATVVVAWHWHDVVHPDWRIAHHARNLLFSHRALHVYADDVDAQMGPLALVFSWLPRAAYLVLVALSAGLVVLLGARCSGRRSPGVVGVLGAAALVYPWAQLAWKGHADDALVALGALGVVAALRAGRRWWALGAFAVAAAAKPTALAVLPVLLADRVLLVAGAAVLAAVYAPFATVDLPAFLKAGRGVMHTAPGSLPDIIGAKRFHRPPRWIRPTEAVLGLAGSTSGALRGRPVEGLLLAFTARALVETNPAPAYSIPLVAWSLALGERRLRLLVLAAASFWLADLDLDGGSGWPRLICLLLLGYVALRATLDPPATRRPARSG</sequence>
<dbReference type="EMBL" id="SGXD01000001">
    <property type="protein sequence ID" value="RZS91513.1"/>
    <property type="molecule type" value="Genomic_DNA"/>
</dbReference>
<dbReference type="Proteomes" id="UP000293638">
    <property type="component" value="Unassembled WGS sequence"/>
</dbReference>
<accession>A0A4Q7NW45</accession>
<evidence type="ECO:0008006" key="4">
    <source>
        <dbReference type="Google" id="ProtNLM"/>
    </source>
</evidence>
<keyword evidence="3" id="KW-1185">Reference proteome</keyword>
<dbReference type="AlphaFoldDB" id="A0A4Q7NW45"/>
<keyword evidence="1" id="KW-0472">Membrane</keyword>
<feature type="transmembrane region" description="Helical" evidence="1">
    <location>
        <begin position="147"/>
        <end position="170"/>
    </location>
</feature>
<comment type="caution">
    <text evidence="2">The sequence shown here is derived from an EMBL/GenBank/DDBJ whole genome shotgun (WGS) entry which is preliminary data.</text>
</comment>
<proteinExistence type="predicted"/>